<dbReference type="HOGENOM" id="CLU_069535_0_0_0"/>
<dbReference type="CDD" id="cd10787">
    <property type="entry name" value="LamB_YcsF_like"/>
    <property type="match status" value="1"/>
</dbReference>
<dbReference type="Pfam" id="PF03746">
    <property type="entry name" value="LamB_YcsF"/>
    <property type="match status" value="1"/>
</dbReference>
<reference evidence="2 3" key="1">
    <citation type="journal article" date="2010" name="Stand. Genomic Sci.">
        <title>Non-contiguous finished genome sequence of Aminomonas paucivorans type strain (GLU-3).</title>
        <authorList>
            <person name="Pitluck S."/>
            <person name="Yasawong M."/>
            <person name="Held B."/>
            <person name="Lapidus A."/>
            <person name="Nolan M."/>
            <person name="Copeland A."/>
            <person name="Lucas S."/>
            <person name="Del Rio T.G."/>
            <person name="Tice H."/>
            <person name="Cheng J.F."/>
            <person name="Chertkov O."/>
            <person name="Goodwin L."/>
            <person name="Tapia R."/>
            <person name="Han C."/>
            <person name="Liolios K."/>
            <person name="Ivanova N."/>
            <person name="Mavromatis K."/>
            <person name="Ovchinnikova G."/>
            <person name="Pati A."/>
            <person name="Chen A."/>
            <person name="Palaniappan K."/>
            <person name="Land M."/>
            <person name="Hauser L."/>
            <person name="Chang Y.J."/>
            <person name="Jeffries C.D."/>
            <person name="Pukall R."/>
            <person name="Spring S."/>
            <person name="Rohde M."/>
            <person name="Sikorski J."/>
            <person name="Goker M."/>
            <person name="Woyke T."/>
            <person name="Bristow J."/>
            <person name="Eisen J.A."/>
            <person name="Markowitz V."/>
            <person name="Hugenholtz P."/>
            <person name="Kyrpides N.C."/>
            <person name="Klenk H.P."/>
        </authorList>
    </citation>
    <scope>NUCLEOTIDE SEQUENCE [LARGE SCALE GENOMIC DNA]</scope>
    <source>
        <strain evidence="2 3">DSM 12260</strain>
    </source>
</reference>
<protein>
    <recommendedName>
        <fullName evidence="1">5-oxoprolinase subunit A</fullName>
        <shortName evidence="1">5-OPase subunit A</shortName>
        <ecNumber evidence="1">3.5.2.9</ecNumber>
    </recommendedName>
    <alternativeName>
        <fullName evidence="1">5-oxoprolinase (ATP-hydrolyzing) subunit A</fullName>
    </alternativeName>
</protein>
<accession>E3CXI0</accession>
<dbReference type="EC" id="3.5.2.9" evidence="1"/>
<keyword evidence="1" id="KW-0378">Hydrolase</keyword>
<dbReference type="RefSeq" id="WP_006300741.1">
    <property type="nucleotide sequence ID" value="NZ_CM001022.1"/>
</dbReference>
<dbReference type="EMBL" id="CM001022">
    <property type="protein sequence ID" value="EFQ23546.1"/>
    <property type="molecule type" value="Genomic_DNA"/>
</dbReference>
<gene>
    <name evidence="1" type="primary">pxpA</name>
    <name evidence="2" type="ORF">Apau_1120</name>
</gene>
<dbReference type="HAMAP" id="MF_00691">
    <property type="entry name" value="PxpA"/>
    <property type="match status" value="1"/>
</dbReference>
<dbReference type="GO" id="GO:0005975">
    <property type="term" value="P:carbohydrate metabolic process"/>
    <property type="evidence" value="ECO:0007669"/>
    <property type="project" value="InterPro"/>
</dbReference>
<dbReference type="PANTHER" id="PTHR30292:SF0">
    <property type="entry name" value="5-OXOPROLINASE SUBUNIT A"/>
    <property type="match status" value="1"/>
</dbReference>
<dbReference type="InterPro" id="IPR011330">
    <property type="entry name" value="Glyco_hydro/deAcase_b/a-brl"/>
</dbReference>
<keyword evidence="1" id="KW-0067">ATP-binding</keyword>
<evidence type="ECO:0000256" key="1">
    <source>
        <dbReference type="HAMAP-Rule" id="MF_00691"/>
    </source>
</evidence>
<dbReference type="NCBIfam" id="NF003814">
    <property type="entry name" value="PRK05406.1-3"/>
    <property type="match status" value="1"/>
</dbReference>
<organism evidence="2 3">
    <name type="scientific">Aminomonas paucivorans DSM 12260</name>
    <dbReference type="NCBI Taxonomy" id="584708"/>
    <lineage>
        <taxon>Bacteria</taxon>
        <taxon>Thermotogati</taxon>
        <taxon>Synergistota</taxon>
        <taxon>Synergistia</taxon>
        <taxon>Synergistales</taxon>
        <taxon>Synergistaceae</taxon>
        <taxon>Aminomonas</taxon>
    </lineage>
</organism>
<keyword evidence="1" id="KW-0547">Nucleotide-binding</keyword>
<keyword evidence="3" id="KW-1185">Reference proteome</keyword>
<proteinExistence type="inferred from homology"/>
<dbReference type="Gene3D" id="3.20.20.370">
    <property type="entry name" value="Glycoside hydrolase/deacetylase"/>
    <property type="match status" value="1"/>
</dbReference>
<sequence>MHRMDMNSDLGESFGTYVLGDDEAVLRAVSSANVACGFHAGDPQVMETTVKLCARHGVSVGAHPGHPDLQGFGRRTLACTPWEAYTNCLYQIGALRAFCDAAGVPLVHVKPHGALYNQAAKDPALAEAIARAVKDAGKGLILLGLAGSAFDRAAEAVGVPYGAEAFADRGYQADGTLVPRSQPGALIHDPQEAAARVVRMATEGKVRSVEGTEIAFRPHSICFHGDTPEAVEMALAARKALEAAGVQVCSLKEVLGL</sequence>
<evidence type="ECO:0000313" key="3">
    <source>
        <dbReference type="Proteomes" id="UP000005096"/>
    </source>
</evidence>
<dbReference type="PANTHER" id="PTHR30292">
    <property type="entry name" value="UNCHARACTERIZED PROTEIN YBGL-RELATED"/>
    <property type="match status" value="1"/>
</dbReference>
<dbReference type="STRING" id="584708.Apau_1120"/>
<dbReference type="PaxDb" id="584708-Apau_1120"/>
<comment type="catalytic activity">
    <reaction evidence="1">
        <text>5-oxo-L-proline + ATP + 2 H2O = L-glutamate + ADP + phosphate + H(+)</text>
        <dbReference type="Rhea" id="RHEA:10348"/>
        <dbReference type="ChEBI" id="CHEBI:15377"/>
        <dbReference type="ChEBI" id="CHEBI:15378"/>
        <dbReference type="ChEBI" id="CHEBI:29985"/>
        <dbReference type="ChEBI" id="CHEBI:30616"/>
        <dbReference type="ChEBI" id="CHEBI:43474"/>
        <dbReference type="ChEBI" id="CHEBI:58402"/>
        <dbReference type="ChEBI" id="CHEBI:456216"/>
        <dbReference type="EC" id="3.5.2.9"/>
    </reaction>
</comment>
<comment type="similarity">
    <text evidence="1">Belongs to the LamB/PxpA family.</text>
</comment>
<dbReference type="Proteomes" id="UP000005096">
    <property type="component" value="Chromosome"/>
</dbReference>
<dbReference type="InterPro" id="IPR005501">
    <property type="entry name" value="LamB/YcsF/PxpA-like"/>
</dbReference>
<name>E3CXI0_9BACT</name>
<dbReference type="GO" id="GO:0017168">
    <property type="term" value="F:5-oxoprolinase (ATP-hydrolyzing) activity"/>
    <property type="evidence" value="ECO:0007669"/>
    <property type="project" value="UniProtKB-UniRule"/>
</dbReference>
<dbReference type="NCBIfam" id="NF003816">
    <property type="entry name" value="PRK05406.1-5"/>
    <property type="match status" value="1"/>
</dbReference>
<dbReference type="AlphaFoldDB" id="E3CXI0"/>
<comment type="subunit">
    <text evidence="1">Forms a complex composed of PxpA, PxpB and PxpC.</text>
</comment>
<dbReference type="OrthoDB" id="9773478at2"/>
<comment type="function">
    <text evidence="1">Catalyzes the cleavage of 5-oxoproline to form L-glutamate coupled to the hydrolysis of ATP to ADP and inorganic phosphate.</text>
</comment>
<dbReference type="eggNOG" id="COG1540">
    <property type="taxonomic scope" value="Bacteria"/>
</dbReference>
<evidence type="ECO:0000313" key="2">
    <source>
        <dbReference type="EMBL" id="EFQ23546.1"/>
    </source>
</evidence>
<dbReference type="GO" id="GO:0005524">
    <property type="term" value="F:ATP binding"/>
    <property type="evidence" value="ECO:0007669"/>
    <property type="project" value="UniProtKB-UniRule"/>
</dbReference>
<dbReference type="SUPFAM" id="SSF88713">
    <property type="entry name" value="Glycoside hydrolase/deacetylase"/>
    <property type="match status" value="1"/>
</dbReference>